<feature type="transmembrane region" description="Helical" evidence="1">
    <location>
        <begin position="12"/>
        <end position="32"/>
    </location>
</feature>
<accession>X1J7Q8</accession>
<keyword evidence="1" id="KW-0812">Transmembrane</keyword>
<comment type="caution">
    <text evidence="2">The sequence shown here is derived from an EMBL/GenBank/DDBJ whole genome shotgun (WGS) entry which is preliminary data.</text>
</comment>
<proteinExistence type="predicted"/>
<gene>
    <name evidence="2" type="ORF">S06H3_06021</name>
</gene>
<keyword evidence="1" id="KW-0472">Membrane</keyword>
<evidence type="ECO:0000313" key="2">
    <source>
        <dbReference type="EMBL" id="GAH90776.1"/>
    </source>
</evidence>
<keyword evidence="1" id="KW-1133">Transmembrane helix</keyword>
<evidence type="ECO:0000256" key="1">
    <source>
        <dbReference type="SAM" id="Phobius"/>
    </source>
</evidence>
<dbReference type="AlphaFoldDB" id="X1J7Q8"/>
<reference evidence="2" key="1">
    <citation type="journal article" date="2014" name="Front. Microbiol.">
        <title>High frequency of phylogenetically diverse reductive dehalogenase-homologous genes in deep subseafloor sedimentary metagenomes.</title>
        <authorList>
            <person name="Kawai M."/>
            <person name="Futagami T."/>
            <person name="Toyoda A."/>
            <person name="Takaki Y."/>
            <person name="Nishi S."/>
            <person name="Hori S."/>
            <person name="Arai W."/>
            <person name="Tsubouchi T."/>
            <person name="Morono Y."/>
            <person name="Uchiyama I."/>
            <person name="Ito T."/>
            <person name="Fujiyama A."/>
            <person name="Inagaki F."/>
            <person name="Takami H."/>
        </authorList>
    </citation>
    <scope>NUCLEOTIDE SEQUENCE</scope>
    <source>
        <strain evidence="2">Expedition CK06-06</strain>
    </source>
</reference>
<sequence length="55" mass="6456">MSKGENKNMGKWFKVSFFIMLLIGTGYFGSYLKFAGWDALEKNCHHYSEDWQSLN</sequence>
<organism evidence="2">
    <name type="scientific">marine sediment metagenome</name>
    <dbReference type="NCBI Taxonomy" id="412755"/>
    <lineage>
        <taxon>unclassified sequences</taxon>
        <taxon>metagenomes</taxon>
        <taxon>ecological metagenomes</taxon>
    </lineage>
</organism>
<name>X1J7Q8_9ZZZZ</name>
<dbReference type="EMBL" id="BARV01002291">
    <property type="protein sequence ID" value="GAH90776.1"/>
    <property type="molecule type" value="Genomic_DNA"/>
</dbReference>
<protein>
    <submittedName>
        <fullName evidence="2">Uncharacterized protein</fullName>
    </submittedName>
</protein>